<dbReference type="GO" id="GO:0015293">
    <property type="term" value="F:symporter activity"/>
    <property type="evidence" value="ECO:0007669"/>
    <property type="project" value="UniProtKB-KW"/>
</dbReference>
<feature type="transmembrane region" description="Helical" evidence="10">
    <location>
        <begin position="266"/>
        <end position="287"/>
    </location>
</feature>
<keyword evidence="7 10" id="KW-1133">Transmembrane helix</keyword>
<dbReference type="GO" id="GO:0005886">
    <property type="term" value="C:plasma membrane"/>
    <property type="evidence" value="ECO:0007669"/>
    <property type="project" value="UniProtKB-SubCell"/>
</dbReference>
<reference evidence="12 13" key="1">
    <citation type="submission" date="2023-10" db="EMBL/GenBank/DDBJ databases">
        <title>Chromosome-scale genome assembly provides insights into flower coloration mechanisms of Canna indica.</title>
        <authorList>
            <person name="Li C."/>
        </authorList>
    </citation>
    <scope>NUCLEOTIDE SEQUENCE [LARGE SCALE GENOMIC DNA]</scope>
    <source>
        <tissue evidence="12">Flower</tissue>
    </source>
</reference>
<accession>A0AAQ3JR00</accession>
<evidence type="ECO:0000256" key="2">
    <source>
        <dbReference type="ARBA" id="ARBA00022448"/>
    </source>
</evidence>
<evidence type="ECO:0000256" key="5">
    <source>
        <dbReference type="ARBA" id="ARBA00022847"/>
    </source>
</evidence>
<dbReference type="AlphaFoldDB" id="A0AAQ3JR00"/>
<keyword evidence="2" id="KW-0813">Transport</keyword>
<dbReference type="EMBL" id="CP136890">
    <property type="protein sequence ID" value="WOK94611.1"/>
    <property type="molecule type" value="Genomic_DNA"/>
</dbReference>
<comment type="subcellular location">
    <subcellularLocation>
        <location evidence="1">Cell membrane</location>
    </subcellularLocation>
</comment>
<name>A0AAQ3JR00_9LILI</name>
<evidence type="ECO:0000256" key="7">
    <source>
        <dbReference type="ARBA" id="ARBA00022989"/>
    </source>
</evidence>
<dbReference type="Pfam" id="PF01490">
    <property type="entry name" value="Aa_trans"/>
    <property type="match status" value="1"/>
</dbReference>
<evidence type="ECO:0000256" key="1">
    <source>
        <dbReference type="ARBA" id="ARBA00004236"/>
    </source>
</evidence>
<feature type="transmembrane region" description="Helical" evidence="10">
    <location>
        <begin position="28"/>
        <end position="51"/>
    </location>
</feature>
<feature type="transmembrane region" description="Helical" evidence="10">
    <location>
        <begin position="153"/>
        <end position="172"/>
    </location>
</feature>
<feature type="domain" description="Amino acid transporter transmembrane" evidence="11">
    <location>
        <begin position="25"/>
        <end position="453"/>
    </location>
</feature>
<proteinExistence type="inferred from homology"/>
<feature type="transmembrane region" description="Helical" evidence="10">
    <location>
        <begin position="373"/>
        <end position="393"/>
    </location>
</feature>
<dbReference type="FunFam" id="1.20.1740.10:FF:000055">
    <property type="entry name" value="Amino acid permease 6"/>
    <property type="match status" value="1"/>
</dbReference>
<protein>
    <submittedName>
        <fullName evidence="12">Amino acid permease 6-like</fullName>
    </submittedName>
</protein>
<dbReference type="GO" id="GO:0006865">
    <property type="term" value="P:amino acid transport"/>
    <property type="evidence" value="ECO:0007669"/>
    <property type="project" value="UniProtKB-KW"/>
</dbReference>
<dbReference type="InterPro" id="IPR013057">
    <property type="entry name" value="AA_transpt_TM"/>
</dbReference>
<evidence type="ECO:0000256" key="3">
    <source>
        <dbReference type="ARBA" id="ARBA00022475"/>
    </source>
</evidence>
<feature type="transmembrane region" description="Helical" evidence="10">
    <location>
        <begin position="399"/>
        <end position="419"/>
    </location>
</feature>
<feature type="transmembrane region" description="Helical" evidence="10">
    <location>
        <begin position="57"/>
        <end position="81"/>
    </location>
</feature>
<evidence type="ECO:0000256" key="8">
    <source>
        <dbReference type="ARBA" id="ARBA00023136"/>
    </source>
</evidence>
<feature type="transmembrane region" description="Helical" evidence="10">
    <location>
        <begin position="307"/>
        <end position="329"/>
    </location>
</feature>
<feature type="transmembrane region" description="Helical" evidence="10">
    <location>
        <begin position="178"/>
        <end position="202"/>
    </location>
</feature>
<evidence type="ECO:0000313" key="12">
    <source>
        <dbReference type="EMBL" id="WOK94611.1"/>
    </source>
</evidence>
<sequence length="467" mass="50302">MKGETAVELMEAEGAHHIDDAHERQGSLWTATAHIVTAIIGSGVLALAWSVAQLGWIAGPVALLGFAGVTYCTATLLANCYRSSDACASRNPTYMDAVRSYLGPREVVMCGVAQYVNLWGTLVGYTITATTSMVAIKKSDCYHRDGPNAACEASGTLLMAVFGAVQLVLSQFPSLEKVTWLSVVAAAMSFAYSFVGLGLCIAKWASHGDFRGAIAGSAAPSPTKKAWNSLLALGNIAFAYTFAEICIEIQDTLKPHPPEKVVMKRAAMYGIGVTTIFYLSLGCAGYAAFGNDAPGNILTGFGFYEPFWLVDIGNMCIILHLIGAYQVYAQPIFAAVEQRISSQWPENKFIDTVYTIQVPFTKHGYLSFSLSKLVLRSILVLLTTLVAMMLPFFNAVLGLLGAFSFWPLTVYFPVSMHVAQKKIERGTAKWMALQTLIVLCLLVSVAVGIGSVTDIVDSLKMSTPFKL</sequence>
<evidence type="ECO:0000259" key="11">
    <source>
        <dbReference type="Pfam" id="PF01490"/>
    </source>
</evidence>
<keyword evidence="8 10" id="KW-0472">Membrane</keyword>
<keyword evidence="4 10" id="KW-0812">Transmembrane</keyword>
<evidence type="ECO:0000313" key="13">
    <source>
        <dbReference type="Proteomes" id="UP001327560"/>
    </source>
</evidence>
<comment type="similarity">
    <text evidence="9">Belongs to the amino acid/polyamine transporter 2 family. Amino acid/auxin permease (AAAP) (TC 2.A.18.2) subfamily.</text>
</comment>
<keyword evidence="6" id="KW-0029">Amino-acid transport</keyword>
<keyword evidence="5" id="KW-0769">Symport</keyword>
<evidence type="ECO:0000256" key="9">
    <source>
        <dbReference type="ARBA" id="ARBA00061463"/>
    </source>
</evidence>
<dbReference type="PANTHER" id="PTHR48017">
    <property type="entry name" value="OS05G0424000 PROTEIN-RELATED"/>
    <property type="match status" value="1"/>
</dbReference>
<dbReference type="Gene3D" id="1.20.1740.10">
    <property type="entry name" value="Amino acid/polyamine transporter I"/>
    <property type="match status" value="1"/>
</dbReference>
<evidence type="ECO:0000256" key="10">
    <source>
        <dbReference type="SAM" id="Phobius"/>
    </source>
</evidence>
<evidence type="ECO:0000256" key="6">
    <source>
        <dbReference type="ARBA" id="ARBA00022970"/>
    </source>
</evidence>
<dbReference type="Proteomes" id="UP001327560">
    <property type="component" value="Chromosome 1"/>
</dbReference>
<feature type="transmembrane region" description="Helical" evidence="10">
    <location>
        <begin position="431"/>
        <end position="452"/>
    </location>
</feature>
<keyword evidence="13" id="KW-1185">Reference proteome</keyword>
<organism evidence="12 13">
    <name type="scientific">Canna indica</name>
    <name type="common">Indian-shot</name>
    <dbReference type="NCBI Taxonomy" id="4628"/>
    <lineage>
        <taxon>Eukaryota</taxon>
        <taxon>Viridiplantae</taxon>
        <taxon>Streptophyta</taxon>
        <taxon>Embryophyta</taxon>
        <taxon>Tracheophyta</taxon>
        <taxon>Spermatophyta</taxon>
        <taxon>Magnoliopsida</taxon>
        <taxon>Liliopsida</taxon>
        <taxon>Zingiberales</taxon>
        <taxon>Cannaceae</taxon>
        <taxon>Canna</taxon>
    </lineage>
</organism>
<gene>
    <name evidence="12" type="ORF">Cni_G03316</name>
</gene>
<evidence type="ECO:0000256" key="4">
    <source>
        <dbReference type="ARBA" id="ARBA00022692"/>
    </source>
</evidence>
<keyword evidence="3" id="KW-1003">Cell membrane</keyword>